<dbReference type="SMART" id="SM00903">
    <property type="entry name" value="Flavin_Reduct"/>
    <property type="match status" value="1"/>
</dbReference>
<name>A0A077DJ93_9BURK</name>
<dbReference type="eggNOG" id="COG1853">
    <property type="taxonomic scope" value="Bacteria"/>
</dbReference>
<dbReference type="InterPro" id="IPR002563">
    <property type="entry name" value="Flavin_Rdtase-like_dom"/>
</dbReference>
<dbReference type="Gene3D" id="2.30.110.10">
    <property type="entry name" value="Electron Transport, Fmn-binding Protein, Chain A"/>
    <property type="match status" value="1"/>
</dbReference>
<dbReference type="Proteomes" id="UP000028945">
    <property type="component" value="Chromosome"/>
</dbReference>
<dbReference type="GO" id="GO:0010181">
    <property type="term" value="F:FMN binding"/>
    <property type="evidence" value="ECO:0007669"/>
    <property type="project" value="InterPro"/>
</dbReference>
<dbReference type="OrthoDB" id="9792858at2"/>
<dbReference type="PANTHER" id="PTHR30466">
    <property type="entry name" value="FLAVIN REDUCTASE"/>
    <property type="match status" value="1"/>
</dbReference>
<evidence type="ECO:0000313" key="3">
    <source>
        <dbReference type="EMBL" id="AIL33178.1"/>
    </source>
</evidence>
<dbReference type="EMBL" id="CP009238">
    <property type="protein sequence ID" value="AIL33178.1"/>
    <property type="molecule type" value="Genomic_DNA"/>
</dbReference>
<dbReference type="InterPro" id="IPR050268">
    <property type="entry name" value="NADH-dep_flavin_reductase"/>
</dbReference>
<evidence type="ECO:0000259" key="2">
    <source>
        <dbReference type="SMART" id="SM00903"/>
    </source>
</evidence>
<proteinExistence type="predicted"/>
<feature type="domain" description="Flavin reductase like" evidence="2">
    <location>
        <begin position="11"/>
        <end position="157"/>
    </location>
</feature>
<keyword evidence="1" id="KW-0560">Oxidoreductase</keyword>
<evidence type="ECO:0000313" key="4">
    <source>
        <dbReference type="Proteomes" id="UP000028945"/>
    </source>
</evidence>
<dbReference type="InterPro" id="IPR012349">
    <property type="entry name" value="Split_barrel_FMN-bd"/>
</dbReference>
<reference evidence="3 4" key="1">
    <citation type="journal article" date="2014" name="BMC Genomics">
        <title>A genomic perspective on a new bacterial genus and species from the Alcaligenaceae family, Basilea psittacipulmonis.</title>
        <authorList>
            <person name="Whiteson K.L."/>
            <person name="Hernandez D."/>
            <person name="Lazarevic V."/>
            <person name="Gaia N."/>
            <person name="Farinelli L."/>
            <person name="Francois P."/>
            <person name="Pilo P."/>
            <person name="Frey J."/>
            <person name="Schrenzel J."/>
        </authorList>
    </citation>
    <scope>NUCLEOTIDE SEQUENCE [LARGE SCALE GENOMIC DNA]</scope>
    <source>
        <strain evidence="3 4">DSM 24701</strain>
    </source>
</reference>
<gene>
    <name evidence="3" type="ORF">IX83_07620</name>
</gene>
<dbReference type="KEGG" id="bpsi:IX83_07620"/>
<protein>
    <recommendedName>
        <fullName evidence="2">Flavin reductase like domain-containing protein</fullName>
    </recommendedName>
</protein>
<dbReference type="SUPFAM" id="SSF50475">
    <property type="entry name" value="FMN-binding split barrel"/>
    <property type="match status" value="1"/>
</dbReference>
<evidence type="ECO:0000256" key="1">
    <source>
        <dbReference type="ARBA" id="ARBA00023002"/>
    </source>
</evidence>
<dbReference type="RefSeq" id="WP_038500866.1">
    <property type="nucleotide sequence ID" value="NZ_AFWK01000031.1"/>
</dbReference>
<dbReference type="HOGENOM" id="CLU_059021_1_0_4"/>
<accession>A0A077DJ93</accession>
<dbReference type="Pfam" id="PF01613">
    <property type="entry name" value="Flavin_Reduct"/>
    <property type="match status" value="1"/>
</dbReference>
<dbReference type="PANTHER" id="PTHR30466:SF1">
    <property type="entry name" value="FMN REDUCTASE (NADH) RUTF"/>
    <property type="match status" value="1"/>
</dbReference>
<organism evidence="3 4">
    <name type="scientific">Basilea psittacipulmonis DSM 24701</name>
    <dbReference type="NCBI Taxonomy" id="1072685"/>
    <lineage>
        <taxon>Bacteria</taxon>
        <taxon>Pseudomonadati</taxon>
        <taxon>Pseudomonadota</taxon>
        <taxon>Betaproteobacteria</taxon>
        <taxon>Burkholderiales</taxon>
        <taxon>Alcaligenaceae</taxon>
        <taxon>Basilea</taxon>
    </lineage>
</organism>
<sequence length="162" mass="18289">MNDHQALKKAFARFPTGVAIVTIYHPETQKSYGMTLSSFASVSLEPALVSWCLSKKSQLVPLIQERIPYRLHILSSSQESLAKKFATGSQEERFAGVDLNLNPPFLDIDSQHTAAWFNCEHEVCLDTGDHYLLVSKVQAFGYQEKKPLIFHGSRLLTEPYVF</sequence>
<keyword evidence="4" id="KW-1185">Reference proteome</keyword>
<dbReference type="STRING" id="1072685.IX83_07620"/>
<dbReference type="GO" id="GO:0042602">
    <property type="term" value="F:riboflavin reductase (NADPH) activity"/>
    <property type="evidence" value="ECO:0007669"/>
    <property type="project" value="TreeGrafter"/>
</dbReference>
<dbReference type="AlphaFoldDB" id="A0A077DJ93"/>